<dbReference type="eggNOG" id="ENOG502S3G3">
    <property type="taxonomic scope" value="Eukaryota"/>
</dbReference>
<feature type="region of interest" description="Disordered" evidence="1">
    <location>
        <begin position="189"/>
        <end position="223"/>
    </location>
</feature>
<evidence type="ECO:0000256" key="1">
    <source>
        <dbReference type="SAM" id="MobiDB-lite"/>
    </source>
</evidence>
<accession>A0A0W0FDB0</accession>
<feature type="compositionally biased region" description="Low complexity" evidence="1">
    <location>
        <begin position="199"/>
        <end position="208"/>
    </location>
</feature>
<evidence type="ECO:0000313" key="3">
    <source>
        <dbReference type="Proteomes" id="UP000054988"/>
    </source>
</evidence>
<dbReference type="AlphaFoldDB" id="A0A0W0FDB0"/>
<dbReference type="EMBL" id="LATX01002094">
    <property type="protein sequence ID" value="KTB34296.1"/>
    <property type="molecule type" value="Genomic_DNA"/>
</dbReference>
<evidence type="ECO:0000313" key="2">
    <source>
        <dbReference type="EMBL" id="KTB34296.1"/>
    </source>
</evidence>
<dbReference type="Proteomes" id="UP000054988">
    <property type="component" value="Unassembled WGS sequence"/>
</dbReference>
<protein>
    <submittedName>
        <fullName evidence="2">Uncharacterized protein</fullName>
    </submittedName>
</protein>
<gene>
    <name evidence="2" type="ORF">WG66_13126</name>
</gene>
<proteinExistence type="predicted"/>
<organism evidence="2 3">
    <name type="scientific">Moniliophthora roreri</name>
    <name type="common">Frosty pod rot fungus</name>
    <name type="synonym">Monilia roreri</name>
    <dbReference type="NCBI Taxonomy" id="221103"/>
    <lineage>
        <taxon>Eukaryota</taxon>
        <taxon>Fungi</taxon>
        <taxon>Dikarya</taxon>
        <taxon>Basidiomycota</taxon>
        <taxon>Agaricomycotina</taxon>
        <taxon>Agaricomycetes</taxon>
        <taxon>Agaricomycetidae</taxon>
        <taxon>Agaricales</taxon>
        <taxon>Marasmiineae</taxon>
        <taxon>Marasmiaceae</taxon>
        <taxon>Moniliophthora</taxon>
    </lineage>
</organism>
<name>A0A0W0FDB0_MONRR</name>
<sequence length="310" mass="34322">MTLLIDHLSALCADWSAISPGIAHSTCVSDASQLNLDIHLHTALTNEGLAELHVEGLVQVQTLCRMIAVMTMNLTRILEGNAEESIHNSRGDADFLFIGADPWKVQRFEDRPSVDTWMAMGWQPEGDIPTTPMLRSVDEMPDTSYDYDMELYECNLVLGYNWLTHYNPLIDWAEGSITFQHLNTSSPPTAALRPALAESDTSSDTTPPSILPKPYTMLPSPTRKPHKPSWPYELIYSLSETCAVEAPISIISATAFLHACNEPGVQQFTLYAMDPSTESSGKAGNIELVDMSTIPTLYHEFTPVFDEDLS</sequence>
<comment type="caution">
    <text evidence="2">The sequence shown here is derived from an EMBL/GenBank/DDBJ whole genome shotgun (WGS) entry which is preliminary data.</text>
</comment>
<reference evidence="2 3" key="1">
    <citation type="submission" date="2015-12" db="EMBL/GenBank/DDBJ databases">
        <title>Draft genome sequence of Moniliophthora roreri, the causal agent of frosty pod rot of cacao.</title>
        <authorList>
            <person name="Aime M.C."/>
            <person name="Diaz-Valderrama J.R."/>
            <person name="Kijpornyongpan T."/>
            <person name="Phillips-Mora W."/>
        </authorList>
    </citation>
    <scope>NUCLEOTIDE SEQUENCE [LARGE SCALE GENOMIC DNA]</scope>
    <source>
        <strain evidence="2 3">MCA 2952</strain>
    </source>
</reference>